<name>A0ABM5T038_9BURK</name>
<keyword evidence="2" id="KW-1185">Reference proteome</keyword>
<sequence>MTHNFDVLGFGKSFQEKSYLDDLLSVPDLAAGMLQDLLTGQDTGGEIPGGNEKLAVLKWLATPATHLSKIHVRIAPKDDGTYEGHILTLERKW</sequence>
<gene>
    <name evidence="1" type="ORF">UC34_16160</name>
</gene>
<proteinExistence type="predicted"/>
<dbReference type="EMBL" id="CP010897">
    <property type="protein sequence ID" value="AJP58089.1"/>
    <property type="molecule type" value="Genomic_DNA"/>
</dbReference>
<protein>
    <submittedName>
        <fullName evidence="1">Uncharacterized protein</fullName>
    </submittedName>
</protein>
<evidence type="ECO:0000313" key="2">
    <source>
        <dbReference type="Proteomes" id="UP000035085"/>
    </source>
</evidence>
<organism evidence="1 2">
    <name type="scientific">Pandoraea vervacti</name>
    <dbReference type="NCBI Taxonomy" id="656178"/>
    <lineage>
        <taxon>Bacteria</taxon>
        <taxon>Pseudomonadati</taxon>
        <taxon>Pseudomonadota</taxon>
        <taxon>Betaproteobacteria</taxon>
        <taxon>Burkholderiales</taxon>
        <taxon>Burkholderiaceae</taxon>
        <taxon>Pandoraea</taxon>
    </lineage>
</organism>
<accession>A0ABM5T038</accession>
<reference evidence="2" key="1">
    <citation type="submission" date="2015-02" db="EMBL/GenBank/DDBJ databases">
        <title>Complete Genome Sequencing of Pandoraea vervacti NS15 sp. nov.</title>
        <authorList>
            <person name="Chan K.-G."/>
        </authorList>
    </citation>
    <scope>NUCLEOTIDE SEQUENCE [LARGE SCALE GENOMIC DNA]</scope>
    <source>
        <strain evidence="2">NS15</strain>
    </source>
</reference>
<evidence type="ECO:0000313" key="1">
    <source>
        <dbReference type="EMBL" id="AJP58089.1"/>
    </source>
</evidence>
<dbReference type="Proteomes" id="UP000035085">
    <property type="component" value="Chromosome"/>
</dbReference>
<dbReference type="RefSeq" id="WP_044456346.1">
    <property type="nucleotide sequence ID" value="NZ_CP010897.2"/>
</dbReference>